<evidence type="ECO:0000256" key="2">
    <source>
        <dbReference type="SAM" id="Phobius"/>
    </source>
</evidence>
<accession>S8A162</accession>
<dbReference type="OrthoDB" id="5285247at2759"/>
<dbReference type="EMBL" id="AQGS01000824">
    <property type="protein sequence ID" value="EPS36735.1"/>
    <property type="molecule type" value="Genomic_DNA"/>
</dbReference>
<evidence type="ECO:0000256" key="1">
    <source>
        <dbReference type="SAM" id="MobiDB-lite"/>
    </source>
</evidence>
<keyword evidence="2" id="KW-0812">Transmembrane</keyword>
<dbReference type="HOGENOM" id="CLU_969681_0_0_1"/>
<organism evidence="3 4">
    <name type="scientific">Dactylellina haptotyla (strain CBS 200.50)</name>
    <name type="common">Nematode-trapping fungus</name>
    <name type="synonym">Monacrosporium haptotylum</name>
    <dbReference type="NCBI Taxonomy" id="1284197"/>
    <lineage>
        <taxon>Eukaryota</taxon>
        <taxon>Fungi</taxon>
        <taxon>Dikarya</taxon>
        <taxon>Ascomycota</taxon>
        <taxon>Pezizomycotina</taxon>
        <taxon>Orbiliomycetes</taxon>
        <taxon>Orbiliales</taxon>
        <taxon>Orbiliaceae</taxon>
        <taxon>Dactylellina</taxon>
    </lineage>
</organism>
<reference evidence="3 4" key="1">
    <citation type="journal article" date="2013" name="PLoS Genet.">
        <title>Genomic mechanisms accounting for the adaptation to parasitism in nematode-trapping fungi.</title>
        <authorList>
            <person name="Meerupati T."/>
            <person name="Andersson K.M."/>
            <person name="Friman E."/>
            <person name="Kumar D."/>
            <person name="Tunlid A."/>
            <person name="Ahren D."/>
        </authorList>
    </citation>
    <scope>NUCLEOTIDE SEQUENCE [LARGE SCALE GENOMIC DNA]</scope>
    <source>
        <strain evidence="3 4">CBS 200.50</strain>
    </source>
</reference>
<proteinExistence type="predicted"/>
<feature type="compositionally biased region" description="Basic and acidic residues" evidence="1">
    <location>
        <begin position="283"/>
        <end position="297"/>
    </location>
</feature>
<evidence type="ECO:0000313" key="3">
    <source>
        <dbReference type="EMBL" id="EPS36735.1"/>
    </source>
</evidence>
<dbReference type="AlphaFoldDB" id="S8A162"/>
<feature type="compositionally biased region" description="Basic and acidic residues" evidence="1">
    <location>
        <begin position="151"/>
        <end position="162"/>
    </location>
</feature>
<keyword evidence="2" id="KW-1133">Transmembrane helix</keyword>
<keyword evidence="2" id="KW-0472">Membrane</keyword>
<feature type="region of interest" description="Disordered" evidence="1">
    <location>
        <begin position="117"/>
        <end position="142"/>
    </location>
</feature>
<keyword evidence="4" id="KW-1185">Reference proteome</keyword>
<dbReference type="Proteomes" id="UP000015100">
    <property type="component" value="Unassembled WGS sequence"/>
</dbReference>
<feature type="compositionally biased region" description="Low complexity" evidence="1">
    <location>
        <begin position="118"/>
        <end position="129"/>
    </location>
</feature>
<feature type="region of interest" description="Disordered" evidence="1">
    <location>
        <begin position="178"/>
        <end position="297"/>
    </location>
</feature>
<comment type="caution">
    <text evidence="3">The sequence shown here is derived from an EMBL/GenBank/DDBJ whole genome shotgun (WGS) entry which is preliminary data.</text>
</comment>
<name>S8A162_DACHA</name>
<evidence type="ECO:0000313" key="4">
    <source>
        <dbReference type="Proteomes" id="UP000015100"/>
    </source>
</evidence>
<dbReference type="OMA" id="HQRRMSG"/>
<reference evidence="4" key="2">
    <citation type="submission" date="2013-04" db="EMBL/GenBank/DDBJ databases">
        <title>Genomic mechanisms accounting for the adaptation to parasitism in nematode-trapping fungi.</title>
        <authorList>
            <person name="Ahren D.G."/>
        </authorList>
    </citation>
    <scope>NUCLEOTIDE SEQUENCE [LARGE SCALE GENOMIC DNA]</scope>
    <source>
        <strain evidence="4">CBS 200.50</strain>
    </source>
</reference>
<feature type="region of interest" description="Disordered" evidence="1">
    <location>
        <begin position="151"/>
        <end position="170"/>
    </location>
</feature>
<feature type="compositionally biased region" description="Basic and acidic residues" evidence="1">
    <location>
        <begin position="249"/>
        <end position="265"/>
    </location>
</feature>
<protein>
    <submittedName>
        <fullName evidence="3">Uncharacterized protein</fullName>
    </submittedName>
</protein>
<sequence>MLEDHLLNALAKMSSADLTKRQNNSPMPMPGGDHFGRDRWRPPLWSMILSAVLLGLIFISLISFAILTLLRNRRAKSPASDVEIKRTIAHQRRMSGISDTDPDNIKPVKRLRSFHMKGAVSPSSAGSSPRTPKTPGKDGLFNRFFRKKDGTRLTPLDEEKNESYASLNAYPDTPALDEKMLEASPPPTPAPAFGWNSNVGPGGNQGRRSTVDGSIGKDKSDVGEQSTAYKGDTRPPLGQRESDSFLQMDSRRASTDPKRLSRDYNENFQSRPSGGLFDDDDDERRPLGYDPDSRSGH</sequence>
<feature type="transmembrane region" description="Helical" evidence="2">
    <location>
        <begin position="44"/>
        <end position="70"/>
    </location>
</feature>
<gene>
    <name evidence="3" type="ORF">H072_9701</name>
</gene>